<sequence length="738" mass="83079">MIRVVDWRIAAELIRILRFEWHRHATNFGPSASAGFMVTSPPRPLGVSLRYFHHLIDTCGGRNNLHGRTTAQVCFDHIVPLTKSTELSLVDHLTTDVSTRHFVSEANWYVSHAWSYLFLETVDSLETFFADQGMTDEAVIWFCVFNNNQHLAHSYPFEYWSTTFKSQLAAIGNVVMIMHPWNDPIVLRRSWCVFEVYVAVTMQARFEMAMAPGQLDLLIQDMLRPTALKDMLGTIKSEASETTVASDRDGIFELIRTETSFRAVDRLVFSTITDWMKRALMAQIASSRLSPMEKAHRYVCLANIYATEWAWADVITAATDACTLLASPTDGNRISAKLHVGVARAKRGDPETTWRPLFQELLAMDGLDPMTVCSVRNAFADALHSLKRDAEIRDLCRKTYDLAQVHFGPAHQVTISAMSKLGGASYGLGDFDDAAVWFRQCVDARLALLGPDHADTLNSRGFLATIYNVQGKFRASRAIFSENLAALERTHGALHAHTIIALGNMAHDDVALGRWKRAQATLLVAASRSQRQPLPPAYAFFLLYVSALLYWSSGSYVRTKYYLEAALALCQEALPAGDPLTTNAVTLLYRFLLDPTFGAYNPRDEKAWTRVVAFFNDNELASEAWPEEVCRACCRQLTGRIYECAACVPDLFRYCSNCFAYAKFLAFCDHDTDVFLSHVPPRRYLMEQDMLQSTSVAAATMLWPAYAAYCAKNSVPDDEQARFASFEPIDTRPWHPML</sequence>
<dbReference type="InterPro" id="IPR053137">
    <property type="entry name" value="NLR-like"/>
</dbReference>
<organism evidence="1 2">
    <name type="scientific">Saprolegnia parasitica (strain CBS 223.65)</name>
    <dbReference type="NCBI Taxonomy" id="695850"/>
    <lineage>
        <taxon>Eukaryota</taxon>
        <taxon>Sar</taxon>
        <taxon>Stramenopiles</taxon>
        <taxon>Oomycota</taxon>
        <taxon>Saprolegniomycetes</taxon>
        <taxon>Saprolegniales</taxon>
        <taxon>Saprolegniaceae</taxon>
        <taxon>Saprolegnia</taxon>
    </lineage>
</organism>
<accession>A0A067C6Y2</accession>
<dbReference type="KEGG" id="spar:SPRG_12136"/>
<dbReference type="RefSeq" id="XP_012207029.1">
    <property type="nucleotide sequence ID" value="XM_012351639.1"/>
</dbReference>
<dbReference type="Proteomes" id="UP000030745">
    <property type="component" value="Unassembled WGS sequence"/>
</dbReference>
<evidence type="ECO:0008006" key="3">
    <source>
        <dbReference type="Google" id="ProtNLM"/>
    </source>
</evidence>
<keyword evidence="2" id="KW-1185">Reference proteome</keyword>
<dbReference type="InterPro" id="IPR011990">
    <property type="entry name" value="TPR-like_helical_dom_sf"/>
</dbReference>
<dbReference type="VEuPathDB" id="FungiDB:SPRG_12136"/>
<dbReference type="OrthoDB" id="771227at2759"/>
<reference evidence="1 2" key="1">
    <citation type="journal article" date="2013" name="PLoS Genet.">
        <title>Distinctive expansion of potential virulence genes in the genome of the oomycete fish pathogen Saprolegnia parasitica.</title>
        <authorList>
            <person name="Jiang R.H."/>
            <person name="de Bruijn I."/>
            <person name="Haas B.J."/>
            <person name="Belmonte R."/>
            <person name="Lobach L."/>
            <person name="Christie J."/>
            <person name="van den Ackerveken G."/>
            <person name="Bottin A."/>
            <person name="Bulone V."/>
            <person name="Diaz-Moreno S.M."/>
            <person name="Dumas B."/>
            <person name="Fan L."/>
            <person name="Gaulin E."/>
            <person name="Govers F."/>
            <person name="Grenville-Briggs L.J."/>
            <person name="Horner N.R."/>
            <person name="Levin J.Z."/>
            <person name="Mammella M."/>
            <person name="Meijer H.J."/>
            <person name="Morris P."/>
            <person name="Nusbaum C."/>
            <person name="Oome S."/>
            <person name="Phillips A.J."/>
            <person name="van Rooyen D."/>
            <person name="Rzeszutek E."/>
            <person name="Saraiva M."/>
            <person name="Secombes C.J."/>
            <person name="Seidl M.F."/>
            <person name="Snel B."/>
            <person name="Stassen J.H."/>
            <person name="Sykes S."/>
            <person name="Tripathy S."/>
            <person name="van den Berg H."/>
            <person name="Vega-Arreguin J.C."/>
            <person name="Wawra S."/>
            <person name="Young S.K."/>
            <person name="Zeng Q."/>
            <person name="Dieguez-Uribeondo J."/>
            <person name="Russ C."/>
            <person name="Tyler B.M."/>
            <person name="van West P."/>
        </authorList>
    </citation>
    <scope>NUCLEOTIDE SEQUENCE [LARGE SCALE GENOMIC DNA]</scope>
    <source>
        <strain evidence="1 2">CBS 223.65</strain>
    </source>
</reference>
<dbReference type="Pfam" id="PF13374">
    <property type="entry name" value="TPR_10"/>
    <property type="match status" value="1"/>
</dbReference>
<proteinExistence type="predicted"/>
<dbReference type="OMA" id="NIYATEW"/>
<evidence type="ECO:0000313" key="2">
    <source>
        <dbReference type="Proteomes" id="UP000030745"/>
    </source>
</evidence>
<dbReference type="Gene3D" id="1.25.40.10">
    <property type="entry name" value="Tetratricopeptide repeat domain"/>
    <property type="match status" value="1"/>
</dbReference>
<protein>
    <recommendedName>
        <fullName evidence="3">ZZ-type domain-containing protein</fullName>
    </recommendedName>
</protein>
<dbReference type="PANTHER" id="PTHR46082:SF6">
    <property type="entry name" value="AAA+ ATPASE DOMAIN-CONTAINING PROTEIN-RELATED"/>
    <property type="match status" value="1"/>
</dbReference>
<dbReference type="AlphaFoldDB" id="A0A067C6Y2"/>
<dbReference type="PANTHER" id="PTHR46082">
    <property type="entry name" value="ATP/GTP-BINDING PROTEIN-RELATED"/>
    <property type="match status" value="1"/>
</dbReference>
<name>A0A067C6Y2_SAPPC</name>
<dbReference type="SUPFAM" id="SSF48452">
    <property type="entry name" value="TPR-like"/>
    <property type="match status" value="1"/>
</dbReference>
<dbReference type="STRING" id="695850.A0A067C6Y2"/>
<evidence type="ECO:0000313" key="1">
    <source>
        <dbReference type="EMBL" id="KDO22296.1"/>
    </source>
</evidence>
<gene>
    <name evidence="1" type="ORF">SPRG_12136</name>
</gene>
<dbReference type="EMBL" id="KK583271">
    <property type="protein sequence ID" value="KDO22296.1"/>
    <property type="molecule type" value="Genomic_DNA"/>
</dbReference>
<dbReference type="GeneID" id="24134126"/>